<feature type="region of interest" description="Disordered" evidence="1">
    <location>
        <begin position="1"/>
        <end position="43"/>
    </location>
</feature>
<dbReference type="Proteomes" id="UP000076798">
    <property type="component" value="Unassembled WGS sequence"/>
</dbReference>
<dbReference type="SUPFAM" id="SSF81383">
    <property type="entry name" value="F-box domain"/>
    <property type="match status" value="1"/>
</dbReference>
<reference evidence="3 4" key="1">
    <citation type="journal article" date="2016" name="Mol. Biol. Evol.">
        <title>Comparative Genomics of Early-Diverging Mushroom-Forming Fungi Provides Insights into the Origins of Lignocellulose Decay Capabilities.</title>
        <authorList>
            <person name="Nagy L.G."/>
            <person name="Riley R."/>
            <person name="Tritt A."/>
            <person name="Adam C."/>
            <person name="Daum C."/>
            <person name="Floudas D."/>
            <person name="Sun H."/>
            <person name="Yadav J.S."/>
            <person name="Pangilinan J."/>
            <person name="Larsson K.H."/>
            <person name="Matsuura K."/>
            <person name="Barry K."/>
            <person name="Labutti K."/>
            <person name="Kuo R."/>
            <person name="Ohm R.A."/>
            <person name="Bhattacharya S.S."/>
            <person name="Shirouzu T."/>
            <person name="Yoshinaga Y."/>
            <person name="Martin F.M."/>
            <person name="Grigoriev I.V."/>
            <person name="Hibbett D.S."/>
        </authorList>
    </citation>
    <scope>NUCLEOTIDE SEQUENCE [LARGE SCALE GENOMIC DNA]</scope>
    <source>
        <strain evidence="3 4">HHB10207 ss-3</strain>
    </source>
</reference>
<accession>A0A165ZKR1</accession>
<dbReference type="PROSITE" id="PS50181">
    <property type="entry name" value="FBOX"/>
    <property type="match status" value="1"/>
</dbReference>
<proteinExistence type="predicted"/>
<dbReference type="InterPro" id="IPR001810">
    <property type="entry name" value="F-box_dom"/>
</dbReference>
<evidence type="ECO:0000313" key="3">
    <source>
        <dbReference type="EMBL" id="KZT34395.1"/>
    </source>
</evidence>
<organism evidence="3 4">
    <name type="scientific">Sistotremastrum suecicum HHB10207 ss-3</name>
    <dbReference type="NCBI Taxonomy" id="1314776"/>
    <lineage>
        <taxon>Eukaryota</taxon>
        <taxon>Fungi</taxon>
        <taxon>Dikarya</taxon>
        <taxon>Basidiomycota</taxon>
        <taxon>Agaricomycotina</taxon>
        <taxon>Agaricomycetes</taxon>
        <taxon>Sistotremastrales</taxon>
        <taxon>Sistotremastraceae</taxon>
        <taxon>Sistotremastrum</taxon>
    </lineage>
</organism>
<feature type="domain" description="F-box" evidence="2">
    <location>
        <begin position="44"/>
        <end position="93"/>
    </location>
</feature>
<evidence type="ECO:0000256" key="1">
    <source>
        <dbReference type="SAM" id="MobiDB-lite"/>
    </source>
</evidence>
<keyword evidence="4" id="KW-1185">Reference proteome</keyword>
<dbReference type="OrthoDB" id="3220023at2759"/>
<sequence length="623" mass="71542">MEGVQQATRAPSPGRLELGQGSSTQRKNKKARHTSGEPPETPPKCFLQSLPIEMLAATLSYNTPMDLLSLARTSKYFCHTLLEPTNAYMWRRARYQVVSGAVPDPLPPMSENSYASWLFDSKICMQCGKKYKGFPTSFALRLYLCQSLPCQNSWAPRTTTYNTTTAATETNAPLHFTTQWLPHLEGKRNNLVTPDQPKYYSVRALQEAVGEYVRVVDDPAALTAYKESKQAAIDQRTARKTWYDALCEFANKYETDQRKLIEDNSKLVARFADKEGWNIEDLSCSETLKNKRALFNRTFQSLTLHDIVELQPLIEKDLISMFKTRTRKKGNTAEALRVEALKRLYNKLRGHGQRAPRFSEFQRSRTAQELMALEPEHVTSKQSENLALRFFKRWEEEAKALMAKSLGVDDWVPISKNKLHPVDRVTALFQCKNCGPHSHKHPDTDTLKFEDVVVHTCPGFGRQQRDKIDFASERFEPDHKAIAVAKSAVFLSGLDVEKVDMTRMLNLGNAFICKSCPSLILMNFRNLIGHCKRHENMTIEFLQDTDIFQILVHPIQWGLYHKITKDAEYASQHRSKRQFGCRLCGQDSKKVFTFDGLRSHVKEKHRYEPMRDEDFFQLPAARN</sequence>
<protein>
    <recommendedName>
        <fullName evidence="2">F-box domain-containing protein</fullName>
    </recommendedName>
</protein>
<name>A0A165ZKR1_9AGAM</name>
<dbReference type="AlphaFoldDB" id="A0A165ZKR1"/>
<dbReference type="EMBL" id="KV428183">
    <property type="protein sequence ID" value="KZT34395.1"/>
    <property type="molecule type" value="Genomic_DNA"/>
</dbReference>
<dbReference type="InterPro" id="IPR036047">
    <property type="entry name" value="F-box-like_dom_sf"/>
</dbReference>
<gene>
    <name evidence="3" type="ORF">SISSUDRAFT_1052843</name>
</gene>
<evidence type="ECO:0000313" key="4">
    <source>
        <dbReference type="Proteomes" id="UP000076798"/>
    </source>
</evidence>
<evidence type="ECO:0000259" key="2">
    <source>
        <dbReference type="PROSITE" id="PS50181"/>
    </source>
</evidence>